<protein>
    <recommendedName>
        <fullName evidence="3">protein-L-isoaspartate(D-aspartate) O-methyltransferase</fullName>
        <ecNumber evidence="3">2.1.1.77</ecNumber>
    </recommendedName>
</protein>
<gene>
    <name evidence="9" type="ORF">TTHERM_00086830</name>
</gene>
<name>Q236L4_TETTS</name>
<dbReference type="Gene3D" id="3.40.50.150">
    <property type="entry name" value="Vaccinia Virus protein VP39"/>
    <property type="match status" value="1"/>
</dbReference>
<dbReference type="AlphaFoldDB" id="Q236L4"/>
<evidence type="ECO:0000256" key="4">
    <source>
        <dbReference type="ARBA" id="ARBA00022490"/>
    </source>
</evidence>
<evidence type="ECO:0000313" key="9">
    <source>
        <dbReference type="EMBL" id="EAR92486.1"/>
    </source>
</evidence>
<dbReference type="OMA" id="QFFIETE"/>
<dbReference type="GeneID" id="7827626"/>
<evidence type="ECO:0000256" key="2">
    <source>
        <dbReference type="ARBA" id="ARBA00005369"/>
    </source>
</evidence>
<keyword evidence="6" id="KW-0808">Transferase</keyword>
<sequence>MSFISRAFNKGSKLALAHLMKQRNIVFPVCFNFSQLQSKNFVMKKTELSNDLLISLSMGFEHKEATNQKELTQNLIINNVLKDKVVQDVFNELDRDLFAINKSQKIYANNPLSIGKGQNMTSPLMHAIALQEIYERLMILLKQKKGSEIKILDIGCGRGYIAFAISKIIEKCDDLKDIKVFVKGIDIYEDLTYGANEILHKLNINKNITFQFDTLNIEQEIQNKQQVYDIIHSGVALELSVYNNMIGQIYAQNQEGSCIICPVIQEDLEQNLYLRCNNQEHVVMKCVYSQMITLKQQEISKYFLEDGEIAEEDSTSTLQAQSQQSQEEMNLELLENTKLKREQHKVEQQLSQKEAQLKQYFENFKKNNNGIAPNLKEMNSNEETKQLLNEISHLKKQLKIVKAKQQIK</sequence>
<organism evidence="9 10">
    <name type="scientific">Tetrahymena thermophila (strain SB210)</name>
    <dbReference type="NCBI Taxonomy" id="312017"/>
    <lineage>
        <taxon>Eukaryota</taxon>
        <taxon>Sar</taxon>
        <taxon>Alveolata</taxon>
        <taxon>Ciliophora</taxon>
        <taxon>Intramacronucleata</taxon>
        <taxon>Oligohymenophorea</taxon>
        <taxon>Hymenostomatida</taxon>
        <taxon>Tetrahymenina</taxon>
        <taxon>Tetrahymenidae</taxon>
        <taxon>Tetrahymena</taxon>
    </lineage>
</organism>
<dbReference type="Pfam" id="PF01135">
    <property type="entry name" value="PCMT"/>
    <property type="match status" value="1"/>
</dbReference>
<accession>Q236L4</accession>
<keyword evidence="4" id="KW-0963">Cytoplasm</keyword>
<keyword evidence="5" id="KW-0489">Methyltransferase</keyword>
<dbReference type="RefSeq" id="XP_001012731.1">
    <property type="nucleotide sequence ID" value="XM_001012731.1"/>
</dbReference>
<evidence type="ECO:0000256" key="7">
    <source>
        <dbReference type="ARBA" id="ARBA00022691"/>
    </source>
</evidence>
<evidence type="ECO:0000256" key="6">
    <source>
        <dbReference type="ARBA" id="ARBA00022679"/>
    </source>
</evidence>
<dbReference type="EC" id="2.1.1.77" evidence="3"/>
<dbReference type="InterPro" id="IPR029063">
    <property type="entry name" value="SAM-dependent_MTases_sf"/>
</dbReference>
<keyword evidence="10" id="KW-1185">Reference proteome</keyword>
<dbReference type="GO" id="GO:0032259">
    <property type="term" value="P:methylation"/>
    <property type="evidence" value="ECO:0007669"/>
    <property type="project" value="UniProtKB-KW"/>
</dbReference>
<keyword evidence="7" id="KW-0949">S-adenosyl-L-methionine</keyword>
<proteinExistence type="inferred from homology"/>
<dbReference type="OrthoDB" id="73890at2759"/>
<reference evidence="10" key="1">
    <citation type="journal article" date="2006" name="PLoS Biol.">
        <title>Macronuclear genome sequence of the ciliate Tetrahymena thermophila, a model eukaryote.</title>
        <authorList>
            <person name="Eisen J.A."/>
            <person name="Coyne R.S."/>
            <person name="Wu M."/>
            <person name="Wu D."/>
            <person name="Thiagarajan M."/>
            <person name="Wortman J.R."/>
            <person name="Badger J.H."/>
            <person name="Ren Q."/>
            <person name="Amedeo P."/>
            <person name="Jones K.M."/>
            <person name="Tallon L.J."/>
            <person name="Delcher A.L."/>
            <person name="Salzberg S.L."/>
            <person name="Silva J.C."/>
            <person name="Haas B.J."/>
            <person name="Majoros W.H."/>
            <person name="Farzad M."/>
            <person name="Carlton J.M."/>
            <person name="Smith R.K. Jr."/>
            <person name="Garg J."/>
            <person name="Pearlman R.E."/>
            <person name="Karrer K.M."/>
            <person name="Sun L."/>
            <person name="Manning G."/>
            <person name="Elde N.C."/>
            <person name="Turkewitz A.P."/>
            <person name="Asai D.J."/>
            <person name="Wilkes D.E."/>
            <person name="Wang Y."/>
            <person name="Cai H."/>
            <person name="Collins K."/>
            <person name="Stewart B.A."/>
            <person name="Lee S.R."/>
            <person name="Wilamowska K."/>
            <person name="Weinberg Z."/>
            <person name="Ruzzo W.L."/>
            <person name="Wloga D."/>
            <person name="Gaertig J."/>
            <person name="Frankel J."/>
            <person name="Tsao C.-C."/>
            <person name="Gorovsky M.A."/>
            <person name="Keeling P.J."/>
            <person name="Waller R.F."/>
            <person name="Patron N.J."/>
            <person name="Cherry J.M."/>
            <person name="Stover N.A."/>
            <person name="Krieger C.J."/>
            <person name="del Toro C."/>
            <person name="Ryder H.F."/>
            <person name="Williamson S.C."/>
            <person name="Barbeau R.A."/>
            <person name="Hamilton E.P."/>
            <person name="Orias E."/>
        </authorList>
    </citation>
    <scope>NUCLEOTIDE SEQUENCE [LARGE SCALE GENOMIC DNA]</scope>
    <source>
        <strain evidence="10">SB210</strain>
    </source>
</reference>
<evidence type="ECO:0000256" key="5">
    <source>
        <dbReference type="ARBA" id="ARBA00022603"/>
    </source>
</evidence>
<dbReference type="KEGG" id="tet:TTHERM_00086830"/>
<comment type="subcellular location">
    <subcellularLocation>
        <location evidence="1">Cytoplasm</location>
    </subcellularLocation>
</comment>
<evidence type="ECO:0000256" key="3">
    <source>
        <dbReference type="ARBA" id="ARBA00011890"/>
    </source>
</evidence>
<dbReference type="InterPro" id="IPR000682">
    <property type="entry name" value="PCMT"/>
</dbReference>
<comment type="similarity">
    <text evidence="2">Belongs to the methyltransferase superfamily. L-isoaspartyl/D-aspartyl protein methyltransferase family.</text>
</comment>
<evidence type="ECO:0000256" key="1">
    <source>
        <dbReference type="ARBA" id="ARBA00004496"/>
    </source>
</evidence>
<evidence type="ECO:0000313" key="10">
    <source>
        <dbReference type="Proteomes" id="UP000009168"/>
    </source>
</evidence>
<dbReference type="SUPFAM" id="SSF53335">
    <property type="entry name" value="S-adenosyl-L-methionine-dependent methyltransferases"/>
    <property type="match status" value="1"/>
</dbReference>
<dbReference type="InParanoid" id="Q236L4"/>
<dbReference type="GO" id="GO:0004719">
    <property type="term" value="F:protein-L-isoaspartate (D-aspartate) O-methyltransferase activity"/>
    <property type="evidence" value="ECO:0007669"/>
    <property type="project" value="UniProtKB-EC"/>
</dbReference>
<dbReference type="EMBL" id="GG662749">
    <property type="protein sequence ID" value="EAR92486.1"/>
    <property type="molecule type" value="Genomic_DNA"/>
</dbReference>
<feature type="coiled-coil region" evidence="8">
    <location>
        <begin position="336"/>
        <end position="404"/>
    </location>
</feature>
<dbReference type="Proteomes" id="UP000009168">
    <property type="component" value="Unassembled WGS sequence"/>
</dbReference>
<dbReference type="PANTHER" id="PTHR11579:SF0">
    <property type="entry name" value="PROTEIN-L-ISOASPARTATE(D-ASPARTATE) O-METHYLTRANSFERASE"/>
    <property type="match status" value="1"/>
</dbReference>
<evidence type="ECO:0000256" key="8">
    <source>
        <dbReference type="SAM" id="Coils"/>
    </source>
</evidence>
<keyword evidence="8" id="KW-0175">Coiled coil</keyword>
<dbReference type="STRING" id="312017.Q236L4"/>
<dbReference type="HOGENOM" id="CLU_675273_0_0_1"/>
<dbReference type="GO" id="GO:0005737">
    <property type="term" value="C:cytoplasm"/>
    <property type="evidence" value="ECO:0007669"/>
    <property type="project" value="UniProtKB-SubCell"/>
</dbReference>
<dbReference type="PANTHER" id="PTHR11579">
    <property type="entry name" value="PROTEIN-L-ISOASPARTATE O-METHYLTRANSFERASE"/>
    <property type="match status" value="1"/>
</dbReference>